<organism evidence="2 3">
    <name type="scientific">Carnegiea gigantea</name>
    <dbReference type="NCBI Taxonomy" id="171969"/>
    <lineage>
        <taxon>Eukaryota</taxon>
        <taxon>Viridiplantae</taxon>
        <taxon>Streptophyta</taxon>
        <taxon>Embryophyta</taxon>
        <taxon>Tracheophyta</taxon>
        <taxon>Spermatophyta</taxon>
        <taxon>Magnoliopsida</taxon>
        <taxon>eudicotyledons</taxon>
        <taxon>Gunneridae</taxon>
        <taxon>Pentapetalae</taxon>
        <taxon>Caryophyllales</taxon>
        <taxon>Cactineae</taxon>
        <taxon>Cactaceae</taxon>
        <taxon>Cactoideae</taxon>
        <taxon>Echinocereeae</taxon>
        <taxon>Carnegiea</taxon>
    </lineage>
</organism>
<gene>
    <name evidence="2" type="ORF">Cgig2_024295</name>
</gene>
<evidence type="ECO:0000313" key="2">
    <source>
        <dbReference type="EMBL" id="KAJ8423837.1"/>
    </source>
</evidence>
<reference evidence="2" key="1">
    <citation type="submission" date="2022-04" db="EMBL/GenBank/DDBJ databases">
        <title>Carnegiea gigantea Genome sequencing and assembly v2.</title>
        <authorList>
            <person name="Copetti D."/>
            <person name="Sanderson M.J."/>
            <person name="Burquez A."/>
            <person name="Wojciechowski M.F."/>
        </authorList>
    </citation>
    <scope>NUCLEOTIDE SEQUENCE</scope>
    <source>
        <strain evidence="2">SGP5-SGP5p</strain>
        <tissue evidence="2">Aerial part</tissue>
    </source>
</reference>
<dbReference type="PANTHER" id="PTHR35497:SF1">
    <property type="entry name" value="ACYL-UDP-N-ACETYLGLUCOSAMINE O-ACYLTRANSFERASE"/>
    <property type="match status" value="1"/>
</dbReference>
<accession>A0A9Q1GQX9</accession>
<dbReference type="AlphaFoldDB" id="A0A9Q1GQX9"/>
<feature type="compositionally biased region" description="Polar residues" evidence="1">
    <location>
        <begin position="288"/>
        <end position="300"/>
    </location>
</feature>
<sequence>MAGKELGFLKPSVPNLKQQLARKTLRNVRLQGHTYVDLREDGKRYIFFCTLCLAPCYSDGVLFDHLRGNLHKERFSAAKVTLMGQNPWPFDDGVLFFCNSDKEEKDVAFGGNGKINLLVDQEHVGDLAIVVHSKASNGSVNGLTNGNGNPSSDMLAGNCSCDDRDMVNGEGTDCLVIPGVIGKEEVADLRVRLMGYGQISARFSEKDGIRNGMRRIWCEWLGKKTVDDDNKILVKLPSLDFAIVTFGYYYDLGKQGLFDDIKTLLLTDREDSGTGDGSGKRRKKSFSDTENGSEALSYQCDSSGEDSHSSSTATSSALVLHRIDDQLLQSRIISSKSLRRELRRQQRVASEKMCDICQHKMLPGKDVATLLNMKTGTLACSSRNVHGAFHVFHISCLIHWILLCEFEMFTNPPMHPKVRRKPKRRVKSMVNQLGKQRGPKVNGVKRNQSKKETDAGTLCPQIHSVFCPDCQGTGLQIEEGELEKPTIPLSQMFKYKIKVSDAHRAWMKCPEELENCSTGFAFSFQADDAQLYAFLLMANVGTANFMDPIVLGDLLECG</sequence>
<dbReference type="EMBL" id="JAKOGI010001851">
    <property type="protein sequence ID" value="KAJ8423837.1"/>
    <property type="molecule type" value="Genomic_DNA"/>
</dbReference>
<dbReference type="Proteomes" id="UP001153076">
    <property type="component" value="Unassembled WGS sequence"/>
</dbReference>
<proteinExistence type="predicted"/>
<keyword evidence="3" id="KW-1185">Reference proteome</keyword>
<dbReference type="OrthoDB" id="1876367at2759"/>
<evidence type="ECO:0000313" key="3">
    <source>
        <dbReference type="Proteomes" id="UP001153076"/>
    </source>
</evidence>
<comment type="caution">
    <text evidence="2">The sequence shown here is derived from an EMBL/GenBank/DDBJ whole genome shotgun (WGS) entry which is preliminary data.</text>
</comment>
<evidence type="ECO:0008006" key="4">
    <source>
        <dbReference type="Google" id="ProtNLM"/>
    </source>
</evidence>
<dbReference type="PANTHER" id="PTHR35497">
    <property type="entry name" value="ACYL-UDP-N-ACETYLGLUCOSAMINE O-ACYLTRANSFERASE"/>
    <property type="match status" value="1"/>
</dbReference>
<feature type="region of interest" description="Disordered" evidence="1">
    <location>
        <begin position="269"/>
        <end position="309"/>
    </location>
</feature>
<protein>
    <recommendedName>
        <fullName evidence="4">C2H2-type domain-containing protein</fullName>
    </recommendedName>
</protein>
<evidence type="ECO:0000256" key="1">
    <source>
        <dbReference type="SAM" id="MobiDB-lite"/>
    </source>
</evidence>
<name>A0A9Q1GQX9_9CARY</name>
<feature type="region of interest" description="Disordered" evidence="1">
    <location>
        <begin position="430"/>
        <end position="449"/>
    </location>
</feature>